<name>A0ABT8G3U5_9MICO</name>
<feature type="transmembrane region" description="Helical" evidence="2">
    <location>
        <begin position="218"/>
        <end position="236"/>
    </location>
</feature>
<accession>A0ABT8G3U5</accession>
<evidence type="ECO:0000256" key="2">
    <source>
        <dbReference type="SAM" id="Phobius"/>
    </source>
</evidence>
<evidence type="ECO:0000313" key="4">
    <source>
        <dbReference type="EMBL" id="MDN4473801.1"/>
    </source>
</evidence>
<keyword evidence="2" id="KW-1133">Transmembrane helix</keyword>
<dbReference type="RefSeq" id="WP_301129679.1">
    <property type="nucleotide sequence ID" value="NZ_JAUHPV010000008.1"/>
</dbReference>
<evidence type="ECO:0000259" key="3">
    <source>
        <dbReference type="Pfam" id="PF02517"/>
    </source>
</evidence>
<feature type="transmembrane region" description="Helical" evidence="2">
    <location>
        <begin position="186"/>
        <end position="211"/>
    </location>
</feature>
<feature type="transmembrane region" description="Helical" evidence="2">
    <location>
        <begin position="147"/>
        <end position="166"/>
    </location>
</feature>
<feature type="transmembrane region" description="Helical" evidence="2">
    <location>
        <begin position="242"/>
        <end position="260"/>
    </location>
</feature>
<evidence type="ECO:0000256" key="1">
    <source>
        <dbReference type="SAM" id="MobiDB-lite"/>
    </source>
</evidence>
<reference evidence="4" key="1">
    <citation type="submission" date="2023-06" db="EMBL/GenBank/DDBJ databases">
        <title>SYSU T00b26.</title>
        <authorList>
            <person name="Gao L."/>
            <person name="Fang B.-Z."/>
            <person name="Li W.-J."/>
        </authorList>
    </citation>
    <scope>NUCLEOTIDE SEQUENCE</scope>
    <source>
        <strain evidence="4">SYSU T00b26</strain>
    </source>
</reference>
<keyword evidence="5" id="KW-1185">Reference proteome</keyword>
<dbReference type="Proteomes" id="UP001172738">
    <property type="component" value="Unassembled WGS sequence"/>
</dbReference>
<organism evidence="4 5">
    <name type="scientific">Demequina zhanjiangensis</name>
    <dbReference type="NCBI Taxonomy" id="3051659"/>
    <lineage>
        <taxon>Bacteria</taxon>
        <taxon>Bacillati</taxon>
        <taxon>Actinomycetota</taxon>
        <taxon>Actinomycetes</taxon>
        <taxon>Micrococcales</taxon>
        <taxon>Demequinaceae</taxon>
        <taxon>Demequina</taxon>
    </lineage>
</organism>
<feature type="transmembrane region" description="Helical" evidence="2">
    <location>
        <begin position="102"/>
        <end position="123"/>
    </location>
</feature>
<feature type="compositionally biased region" description="Low complexity" evidence="1">
    <location>
        <begin position="18"/>
        <end position="28"/>
    </location>
</feature>
<feature type="region of interest" description="Disordered" evidence="1">
    <location>
        <begin position="1"/>
        <end position="46"/>
    </location>
</feature>
<feature type="transmembrane region" description="Helical" evidence="2">
    <location>
        <begin position="267"/>
        <end position="286"/>
    </location>
</feature>
<feature type="transmembrane region" description="Helical" evidence="2">
    <location>
        <begin position="54"/>
        <end position="74"/>
    </location>
</feature>
<sequence length="296" mass="31967">MNEPAPVDSTAQGRRIVATTADDATSPAPATPPTEPLETSTADGPSPRRLKWEIAIVLGLSLGQSAAFAITRFVEYYVKSVDLSTTTSTLNRSTSSVAWIDLVQQVMVIGFRLMPVLLVFYLFSERGRSAWRTLGLVGPWSRWKGDIGWTFGIAAIIGLPGIALYLGSRALGMTVNINTSGLPDEWWAATVLLLSAASVGILEETIAVGYFVTRLRQLRWGVPAAILASALLRGAYHLYQGWPMALGNVVMGVVFAWVYVKRGRLGPLIAAHLLMDAVAFIGPTVAPDAWLEWLGL</sequence>
<protein>
    <submittedName>
        <fullName evidence="4">Type II CAAX endopeptidase family protein</fullName>
    </submittedName>
</protein>
<proteinExistence type="predicted"/>
<dbReference type="Pfam" id="PF02517">
    <property type="entry name" value="Rce1-like"/>
    <property type="match status" value="1"/>
</dbReference>
<comment type="caution">
    <text evidence="4">The sequence shown here is derived from an EMBL/GenBank/DDBJ whole genome shotgun (WGS) entry which is preliminary data.</text>
</comment>
<feature type="domain" description="CAAX prenyl protease 2/Lysostaphin resistance protein A-like" evidence="3">
    <location>
        <begin position="186"/>
        <end position="278"/>
    </location>
</feature>
<dbReference type="EMBL" id="JAUHPV010000008">
    <property type="protein sequence ID" value="MDN4473801.1"/>
    <property type="molecule type" value="Genomic_DNA"/>
</dbReference>
<dbReference type="InterPro" id="IPR003675">
    <property type="entry name" value="Rce1/LyrA-like_dom"/>
</dbReference>
<keyword evidence="2" id="KW-0812">Transmembrane</keyword>
<gene>
    <name evidence="4" type="ORF">QQX04_12420</name>
</gene>
<keyword evidence="2" id="KW-0472">Membrane</keyword>
<evidence type="ECO:0000313" key="5">
    <source>
        <dbReference type="Proteomes" id="UP001172738"/>
    </source>
</evidence>